<feature type="domain" description="Phospholipase A2 inhibitor N-terminal" evidence="7">
    <location>
        <begin position="35"/>
        <end position="105"/>
    </location>
</feature>
<evidence type="ECO:0000259" key="6">
    <source>
        <dbReference type="Pfam" id="PF00021"/>
    </source>
</evidence>
<feature type="domain" description="UPAR/Ly6" evidence="6">
    <location>
        <begin position="121"/>
        <end position="197"/>
    </location>
</feature>
<evidence type="ECO:0000256" key="4">
    <source>
        <dbReference type="ARBA" id="ARBA00023005"/>
    </source>
</evidence>
<evidence type="ECO:0000256" key="1">
    <source>
        <dbReference type="ARBA" id="ARBA00004613"/>
    </source>
</evidence>
<evidence type="ECO:0008006" key="10">
    <source>
        <dbReference type="Google" id="ProtNLM"/>
    </source>
</evidence>
<dbReference type="GO" id="GO:0019834">
    <property type="term" value="F:phospholipase A2 inhibitor activity"/>
    <property type="evidence" value="ECO:0007669"/>
    <property type="project" value="UniProtKB-KW"/>
</dbReference>
<dbReference type="InterPro" id="IPR004126">
    <property type="entry name" value="PLipase_A2_inh_N"/>
</dbReference>
<name>R4GBL9_ANOCA</name>
<dbReference type="Proteomes" id="UP000001646">
    <property type="component" value="Unplaced"/>
</dbReference>
<dbReference type="GeneTree" id="ENSGT00940000164395"/>
<accession>R4GBL9</accession>
<dbReference type="Pfam" id="PF00021">
    <property type="entry name" value="UPAR_LY6"/>
    <property type="match status" value="1"/>
</dbReference>
<comment type="similarity">
    <text evidence="2">Belongs to the CNF-like-inhibitor family.</text>
</comment>
<keyword evidence="5" id="KW-1015">Disulfide bond</keyword>
<protein>
    <recommendedName>
        <fullName evidence="10">UPAR/Ly6 domain-containing protein</fullName>
    </recommendedName>
</protein>
<proteinExistence type="inferred from homology"/>
<gene>
    <name evidence="8" type="primary">LOC100568117</name>
</gene>
<keyword evidence="3" id="KW-0964">Secreted</keyword>
<evidence type="ECO:0000256" key="3">
    <source>
        <dbReference type="ARBA" id="ARBA00022525"/>
    </source>
</evidence>
<dbReference type="InterPro" id="IPR016054">
    <property type="entry name" value="LY6_UPA_recep-like"/>
</dbReference>
<dbReference type="HOGENOM" id="CLU_094248_0_0_1"/>
<evidence type="ECO:0000259" key="7">
    <source>
        <dbReference type="Pfam" id="PF02988"/>
    </source>
</evidence>
<dbReference type="GO" id="GO:0005576">
    <property type="term" value="C:extracellular region"/>
    <property type="evidence" value="ECO:0007669"/>
    <property type="project" value="UniProtKB-SubCell"/>
</dbReference>
<dbReference type="PANTHER" id="PTHR20914:SF30">
    <property type="entry name" value="LY6_PLAUR DOMAIN CONTAINING 9"/>
    <property type="match status" value="1"/>
</dbReference>
<evidence type="ECO:0000256" key="5">
    <source>
        <dbReference type="ARBA" id="ARBA00023157"/>
    </source>
</evidence>
<sequence length="225" mass="24467">MQQGFCVSLLAPGACLQCETCMKIFRNHTGNATSINCSGPMKTCAANKNTCSVVYSRHNLDGVTEHSIERSCDYSSICTRHKLHFSVGMGRGYRSSIICCNGKNCPKDIPPLSPEKKTPNGKECPACFAWSDKCKPKTMKCTGSDTHCLEIKTTRIQRPNGKTVNSVMKGCTSEAVCVSLKEDKTPLFTGEVDEVACTPKVSKGSQPTSFFLPTVFGLLLMKIFG</sequence>
<dbReference type="InterPro" id="IPR050918">
    <property type="entry name" value="CNF-like_PLA2_Inhibitor"/>
</dbReference>
<dbReference type="Bgee" id="ENSACAG00000029510">
    <property type="expression patterns" value="Expressed in kidney and 6 other cell types or tissues"/>
</dbReference>
<evidence type="ECO:0000313" key="8">
    <source>
        <dbReference type="Ensembl" id="ENSACAP00000022702.2"/>
    </source>
</evidence>
<reference evidence="8" key="1">
    <citation type="submission" date="2009-12" db="EMBL/GenBank/DDBJ databases">
        <title>The Genome Sequence of Anolis carolinensis (Green Anole Lizard).</title>
        <authorList>
            <consortium name="The Genome Sequencing Platform"/>
            <person name="Di Palma F."/>
            <person name="Alfoldi J."/>
            <person name="Heiman D."/>
            <person name="Young S."/>
            <person name="Grabherr M."/>
            <person name="Johnson J."/>
            <person name="Lander E.S."/>
            <person name="Lindblad-Toh K."/>
        </authorList>
    </citation>
    <scope>NUCLEOTIDE SEQUENCE [LARGE SCALE GENOMIC DNA]</scope>
    <source>
        <strain evidence="8">JBL SC #1</strain>
    </source>
</reference>
<dbReference type="PANTHER" id="PTHR20914">
    <property type="entry name" value="LY6/PLAUR DOMAIN-CONTAINING PROTEIN 8"/>
    <property type="match status" value="1"/>
</dbReference>
<dbReference type="CDD" id="cd23588">
    <property type="entry name" value="TFP_LU_ECD_PLIG"/>
    <property type="match status" value="1"/>
</dbReference>
<dbReference type="CDD" id="cd23572">
    <property type="entry name" value="TFP_LU_ECD_PINLYP_rpt2"/>
    <property type="match status" value="1"/>
</dbReference>
<dbReference type="AlphaFoldDB" id="R4GBL9"/>
<reference evidence="8" key="2">
    <citation type="submission" date="2025-08" db="UniProtKB">
        <authorList>
            <consortium name="Ensembl"/>
        </authorList>
    </citation>
    <scope>IDENTIFICATION</scope>
</reference>
<reference evidence="8" key="3">
    <citation type="submission" date="2025-09" db="UniProtKB">
        <authorList>
            <consortium name="Ensembl"/>
        </authorList>
    </citation>
    <scope>IDENTIFICATION</scope>
</reference>
<keyword evidence="4" id="KW-0593">Phospholipase A2 inhibitor</keyword>
<dbReference type="Gene3D" id="2.10.60.10">
    <property type="entry name" value="CD59"/>
    <property type="match status" value="1"/>
</dbReference>
<keyword evidence="9" id="KW-1185">Reference proteome</keyword>
<evidence type="ECO:0000256" key="2">
    <source>
        <dbReference type="ARBA" id="ARBA00006570"/>
    </source>
</evidence>
<evidence type="ECO:0000313" key="9">
    <source>
        <dbReference type="Proteomes" id="UP000001646"/>
    </source>
</evidence>
<dbReference type="Pfam" id="PF02988">
    <property type="entry name" value="PLA2_inh"/>
    <property type="match status" value="1"/>
</dbReference>
<dbReference type="InterPro" id="IPR045860">
    <property type="entry name" value="Snake_toxin-like_sf"/>
</dbReference>
<dbReference type="InParanoid" id="R4GBL9"/>
<dbReference type="Ensembl" id="ENSACAT00000030119.2">
    <property type="protein sequence ID" value="ENSACAP00000022702.2"/>
    <property type="gene ID" value="ENSACAG00000029510.2"/>
</dbReference>
<comment type="subcellular location">
    <subcellularLocation>
        <location evidence="1">Secreted</location>
    </subcellularLocation>
</comment>
<dbReference type="STRING" id="28377.ENSACAP00000022702"/>
<organism evidence="8 9">
    <name type="scientific">Anolis carolinensis</name>
    <name type="common">Green anole</name>
    <name type="synonym">American chameleon</name>
    <dbReference type="NCBI Taxonomy" id="28377"/>
    <lineage>
        <taxon>Eukaryota</taxon>
        <taxon>Metazoa</taxon>
        <taxon>Chordata</taxon>
        <taxon>Craniata</taxon>
        <taxon>Vertebrata</taxon>
        <taxon>Euteleostomi</taxon>
        <taxon>Lepidosauria</taxon>
        <taxon>Squamata</taxon>
        <taxon>Bifurcata</taxon>
        <taxon>Unidentata</taxon>
        <taxon>Episquamata</taxon>
        <taxon>Toxicofera</taxon>
        <taxon>Iguania</taxon>
        <taxon>Dactyloidae</taxon>
        <taxon>Anolis</taxon>
    </lineage>
</organism>
<dbReference type="SUPFAM" id="SSF57302">
    <property type="entry name" value="Snake toxin-like"/>
    <property type="match status" value="2"/>
</dbReference>